<dbReference type="SUPFAM" id="SSF55120">
    <property type="entry name" value="Pseudouridine synthase"/>
    <property type="match status" value="1"/>
</dbReference>
<dbReference type="GO" id="GO:0003723">
    <property type="term" value="F:RNA binding"/>
    <property type="evidence" value="ECO:0007669"/>
    <property type="project" value="InterPro"/>
</dbReference>
<evidence type="ECO:0000313" key="3">
    <source>
        <dbReference type="EMBL" id="MPM98135.1"/>
    </source>
</evidence>
<comment type="similarity">
    <text evidence="1">Belongs to the pseudouridine synthase RluA family.</text>
</comment>
<organism evidence="3">
    <name type="scientific">bioreactor metagenome</name>
    <dbReference type="NCBI Taxonomy" id="1076179"/>
    <lineage>
        <taxon>unclassified sequences</taxon>
        <taxon>metagenomes</taxon>
        <taxon>ecological metagenomes</taxon>
    </lineage>
</organism>
<dbReference type="GO" id="GO:0000455">
    <property type="term" value="P:enzyme-directed rRNA pseudouridine synthesis"/>
    <property type="evidence" value="ECO:0007669"/>
    <property type="project" value="TreeGrafter"/>
</dbReference>
<dbReference type="AlphaFoldDB" id="A0A645E9I4"/>
<dbReference type="EC" id="5.4.99.-" evidence="3"/>
<sequence length="107" mass="12272">MKTLRSVGESGEQAVTHWESLKYNDKMSLLKIRLETGRTHQIRVHFLSLGAPLIGDRLYGEEREDITHQALHCHTMRFTHPVTGRLLSLCAPMPDDMKKLSDCINCR</sequence>
<dbReference type="CDD" id="cd02869">
    <property type="entry name" value="PseudoU_synth_RluA_like"/>
    <property type="match status" value="1"/>
</dbReference>
<name>A0A645E9I4_9ZZZZ</name>
<evidence type="ECO:0000259" key="2">
    <source>
        <dbReference type="Pfam" id="PF00849"/>
    </source>
</evidence>
<gene>
    <name evidence="3" type="ORF">SDC9_145318</name>
</gene>
<dbReference type="GO" id="GO:0009982">
    <property type="term" value="F:pseudouridine synthase activity"/>
    <property type="evidence" value="ECO:0007669"/>
    <property type="project" value="InterPro"/>
</dbReference>
<dbReference type="InterPro" id="IPR020103">
    <property type="entry name" value="PsdUridine_synth_cat_dom_sf"/>
</dbReference>
<dbReference type="PANTHER" id="PTHR21600">
    <property type="entry name" value="MITOCHONDRIAL RNA PSEUDOURIDINE SYNTHASE"/>
    <property type="match status" value="1"/>
</dbReference>
<feature type="domain" description="Pseudouridine synthase RsuA/RluA-like" evidence="2">
    <location>
        <begin position="8"/>
        <end position="47"/>
    </location>
</feature>
<dbReference type="Gene3D" id="3.30.2350.10">
    <property type="entry name" value="Pseudouridine synthase"/>
    <property type="match status" value="1"/>
</dbReference>
<dbReference type="PANTHER" id="PTHR21600:SF44">
    <property type="entry name" value="RIBOSOMAL LARGE SUBUNIT PSEUDOURIDINE SYNTHASE D"/>
    <property type="match status" value="1"/>
</dbReference>
<reference evidence="3" key="1">
    <citation type="submission" date="2019-08" db="EMBL/GenBank/DDBJ databases">
        <authorList>
            <person name="Kucharzyk K."/>
            <person name="Murdoch R.W."/>
            <person name="Higgins S."/>
            <person name="Loffler F."/>
        </authorList>
    </citation>
    <scope>NUCLEOTIDE SEQUENCE</scope>
</reference>
<dbReference type="EMBL" id="VSSQ01044325">
    <property type="protein sequence ID" value="MPM98135.1"/>
    <property type="molecule type" value="Genomic_DNA"/>
</dbReference>
<evidence type="ECO:0000256" key="1">
    <source>
        <dbReference type="ARBA" id="ARBA00010876"/>
    </source>
</evidence>
<protein>
    <submittedName>
        <fullName evidence="3">Putative RNA pseudouridine synthase</fullName>
        <ecNumber evidence="3">5.4.99.-</ecNumber>
    </submittedName>
</protein>
<dbReference type="Pfam" id="PF00849">
    <property type="entry name" value="PseudoU_synth_2"/>
    <property type="match status" value="1"/>
</dbReference>
<dbReference type="InterPro" id="IPR006145">
    <property type="entry name" value="PsdUridine_synth_RsuA/RluA"/>
</dbReference>
<dbReference type="InterPro" id="IPR050188">
    <property type="entry name" value="RluA_PseudoU_synthase"/>
</dbReference>
<keyword evidence="3" id="KW-0413">Isomerase</keyword>
<comment type="caution">
    <text evidence="3">The sequence shown here is derived from an EMBL/GenBank/DDBJ whole genome shotgun (WGS) entry which is preliminary data.</text>
</comment>
<proteinExistence type="inferred from homology"/>
<accession>A0A645E9I4</accession>